<evidence type="ECO:0000256" key="1">
    <source>
        <dbReference type="SAM" id="MobiDB-lite"/>
    </source>
</evidence>
<dbReference type="EMBL" id="JAHRIP010076424">
    <property type="protein sequence ID" value="MEQ2311118.1"/>
    <property type="molecule type" value="Genomic_DNA"/>
</dbReference>
<evidence type="ECO:0000313" key="3">
    <source>
        <dbReference type="Proteomes" id="UP001469553"/>
    </source>
</evidence>
<dbReference type="Proteomes" id="UP001469553">
    <property type="component" value="Unassembled WGS sequence"/>
</dbReference>
<protein>
    <submittedName>
        <fullName evidence="2">Uncharacterized protein</fullName>
    </submittedName>
</protein>
<sequence>MRAPGEPPSSRNAEAPGSSSDEPKGPTSSHLHTGADPAMQPPSRGPTEPGGPGPGKQPPGVSWHAPKHPAPDTKNHQYTSGQRHQPPAGSVAGRKYAPHLMGGRS</sequence>
<name>A0ABV1A0X7_9TELE</name>
<evidence type="ECO:0000313" key="2">
    <source>
        <dbReference type="EMBL" id="MEQ2311118.1"/>
    </source>
</evidence>
<comment type="caution">
    <text evidence="2">The sequence shown here is derived from an EMBL/GenBank/DDBJ whole genome shotgun (WGS) entry which is preliminary data.</text>
</comment>
<accession>A0ABV1A0X7</accession>
<organism evidence="2 3">
    <name type="scientific">Ameca splendens</name>
    <dbReference type="NCBI Taxonomy" id="208324"/>
    <lineage>
        <taxon>Eukaryota</taxon>
        <taxon>Metazoa</taxon>
        <taxon>Chordata</taxon>
        <taxon>Craniata</taxon>
        <taxon>Vertebrata</taxon>
        <taxon>Euteleostomi</taxon>
        <taxon>Actinopterygii</taxon>
        <taxon>Neopterygii</taxon>
        <taxon>Teleostei</taxon>
        <taxon>Neoteleostei</taxon>
        <taxon>Acanthomorphata</taxon>
        <taxon>Ovalentaria</taxon>
        <taxon>Atherinomorphae</taxon>
        <taxon>Cyprinodontiformes</taxon>
        <taxon>Goodeidae</taxon>
        <taxon>Ameca</taxon>
    </lineage>
</organism>
<gene>
    <name evidence="2" type="ORF">AMECASPLE_016372</name>
</gene>
<keyword evidence="3" id="KW-1185">Reference proteome</keyword>
<reference evidence="2 3" key="1">
    <citation type="submission" date="2021-06" db="EMBL/GenBank/DDBJ databases">
        <authorList>
            <person name="Palmer J.M."/>
        </authorList>
    </citation>
    <scope>NUCLEOTIDE SEQUENCE [LARGE SCALE GENOMIC DNA]</scope>
    <source>
        <strain evidence="2 3">AS_MEX2019</strain>
        <tissue evidence="2">Muscle</tissue>
    </source>
</reference>
<proteinExistence type="predicted"/>
<feature type="compositionally biased region" description="Polar residues" evidence="1">
    <location>
        <begin position="9"/>
        <end position="31"/>
    </location>
</feature>
<feature type="region of interest" description="Disordered" evidence="1">
    <location>
        <begin position="1"/>
        <end position="105"/>
    </location>
</feature>
<feature type="compositionally biased region" description="Pro residues" evidence="1">
    <location>
        <begin position="39"/>
        <end position="57"/>
    </location>
</feature>